<evidence type="ECO:0000256" key="2">
    <source>
        <dbReference type="ARBA" id="ARBA00023015"/>
    </source>
</evidence>
<dbReference type="InterPro" id="IPR017930">
    <property type="entry name" value="Myb_dom"/>
</dbReference>
<evidence type="ECO:0000313" key="8">
    <source>
        <dbReference type="Proteomes" id="UP001454036"/>
    </source>
</evidence>
<dbReference type="InterPro" id="IPR044841">
    <property type="entry name" value="LUX/BOA-like"/>
</dbReference>
<keyword evidence="4" id="KW-0539">Nucleus</keyword>
<dbReference type="PANTHER" id="PTHR31442">
    <property type="entry name" value="HOMEODOMAIN-LIKE SUPERFAMILY PROTEIN-RELATED"/>
    <property type="match status" value="1"/>
</dbReference>
<name>A0AAV3R0B5_LITER</name>
<keyword evidence="3" id="KW-0804">Transcription</keyword>
<dbReference type="SUPFAM" id="SSF46689">
    <property type="entry name" value="Homeodomain-like"/>
    <property type="match status" value="1"/>
</dbReference>
<evidence type="ECO:0000256" key="3">
    <source>
        <dbReference type="ARBA" id="ARBA00023163"/>
    </source>
</evidence>
<protein>
    <recommendedName>
        <fullName evidence="6">HTH myb-type domain-containing protein</fullName>
    </recommendedName>
</protein>
<dbReference type="GO" id="GO:0003700">
    <property type="term" value="F:DNA-binding transcription factor activity"/>
    <property type="evidence" value="ECO:0007669"/>
    <property type="project" value="InterPro"/>
</dbReference>
<comment type="caution">
    <text evidence="7">The sequence shown here is derived from an EMBL/GenBank/DDBJ whole genome shotgun (WGS) entry which is preliminary data.</text>
</comment>
<dbReference type="Gene3D" id="1.10.10.60">
    <property type="entry name" value="Homeodomain-like"/>
    <property type="match status" value="1"/>
</dbReference>
<evidence type="ECO:0000256" key="5">
    <source>
        <dbReference type="SAM" id="MobiDB-lite"/>
    </source>
</evidence>
<dbReference type="FunFam" id="1.10.10.60:FF:000007">
    <property type="entry name" value="Two-component response regulator"/>
    <property type="match status" value="1"/>
</dbReference>
<dbReference type="PANTHER" id="PTHR31442:SF21">
    <property type="entry name" value="TRANSCRIPTION FACTOR BOA-RELATED"/>
    <property type="match status" value="1"/>
</dbReference>
<evidence type="ECO:0000313" key="7">
    <source>
        <dbReference type="EMBL" id="GAA0168718.1"/>
    </source>
</evidence>
<comment type="subcellular location">
    <subcellularLocation>
        <location evidence="1">Nucleus</location>
    </subcellularLocation>
</comment>
<organism evidence="7 8">
    <name type="scientific">Lithospermum erythrorhizon</name>
    <name type="common">Purple gromwell</name>
    <name type="synonym">Lithospermum officinale var. erythrorhizon</name>
    <dbReference type="NCBI Taxonomy" id="34254"/>
    <lineage>
        <taxon>Eukaryota</taxon>
        <taxon>Viridiplantae</taxon>
        <taxon>Streptophyta</taxon>
        <taxon>Embryophyta</taxon>
        <taxon>Tracheophyta</taxon>
        <taxon>Spermatophyta</taxon>
        <taxon>Magnoliopsida</taxon>
        <taxon>eudicotyledons</taxon>
        <taxon>Gunneridae</taxon>
        <taxon>Pentapetalae</taxon>
        <taxon>asterids</taxon>
        <taxon>lamiids</taxon>
        <taxon>Boraginales</taxon>
        <taxon>Boraginaceae</taxon>
        <taxon>Boraginoideae</taxon>
        <taxon>Lithospermeae</taxon>
        <taxon>Lithospermum</taxon>
    </lineage>
</organism>
<evidence type="ECO:0000256" key="1">
    <source>
        <dbReference type="ARBA" id="ARBA00004123"/>
    </source>
</evidence>
<keyword evidence="2" id="KW-0805">Transcription regulation</keyword>
<dbReference type="NCBIfam" id="TIGR01557">
    <property type="entry name" value="myb_SHAQKYF"/>
    <property type="match status" value="1"/>
</dbReference>
<proteinExistence type="predicted"/>
<evidence type="ECO:0000259" key="6">
    <source>
        <dbReference type="PROSITE" id="PS51294"/>
    </source>
</evidence>
<dbReference type="GO" id="GO:0003677">
    <property type="term" value="F:DNA binding"/>
    <property type="evidence" value="ECO:0007669"/>
    <property type="project" value="InterPro"/>
</dbReference>
<feature type="region of interest" description="Disordered" evidence="5">
    <location>
        <begin position="84"/>
        <end position="103"/>
    </location>
</feature>
<reference evidence="7 8" key="1">
    <citation type="submission" date="2024-01" db="EMBL/GenBank/DDBJ databases">
        <title>The complete chloroplast genome sequence of Lithospermum erythrorhizon: insights into the phylogenetic relationship among Boraginaceae species and the maternal lineages of purple gromwells.</title>
        <authorList>
            <person name="Okada T."/>
            <person name="Watanabe K."/>
        </authorList>
    </citation>
    <scope>NUCLEOTIDE SEQUENCE [LARGE SCALE GENOMIC DNA]</scope>
</reference>
<dbReference type="Proteomes" id="UP001454036">
    <property type="component" value="Unassembled WGS sequence"/>
</dbReference>
<dbReference type="AlphaFoldDB" id="A0AAV3R0B5"/>
<dbReference type="PROSITE" id="PS51294">
    <property type="entry name" value="HTH_MYB"/>
    <property type="match status" value="1"/>
</dbReference>
<keyword evidence="8" id="KW-1185">Reference proteome</keyword>
<accession>A0AAV3R0B5</accession>
<sequence length="199" mass="22946">MSEQVRIVQYNNNNMSRDEERVMEWEDGLPCLDDLTPLSQALIPAELASAFRITAEQPRTVVEVNRESKNTIRSIRGQLDLNMEEYNNNNNNNNNDDDVGSGKCSKRPRLVWTPQLHKRFVEVVGHLGIKNAVPKTIMQLMNVEGLTRENVASHLQKYRLYLKRMQGLSDEGPSASDHLYIGFMGHQFNMMQPHYHNHN</sequence>
<feature type="domain" description="HTH myb-type" evidence="6">
    <location>
        <begin position="112"/>
        <end position="163"/>
    </location>
</feature>
<dbReference type="InterPro" id="IPR009057">
    <property type="entry name" value="Homeodomain-like_sf"/>
</dbReference>
<evidence type="ECO:0000256" key="4">
    <source>
        <dbReference type="ARBA" id="ARBA00023242"/>
    </source>
</evidence>
<dbReference type="Pfam" id="PF00249">
    <property type="entry name" value="Myb_DNA-binding"/>
    <property type="match status" value="1"/>
</dbReference>
<dbReference type="EMBL" id="BAABME010006567">
    <property type="protein sequence ID" value="GAA0168718.1"/>
    <property type="molecule type" value="Genomic_DNA"/>
</dbReference>
<dbReference type="InterPro" id="IPR006447">
    <property type="entry name" value="Myb_dom_plants"/>
</dbReference>
<dbReference type="GO" id="GO:0005634">
    <property type="term" value="C:nucleus"/>
    <property type="evidence" value="ECO:0007669"/>
    <property type="project" value="UniProtKB-SubCell"/>
</dbReference>
<gene>
    <name evidence="7" type="ORF">LIER_23373</name>
</gene>
<dbReference type="InterPro" id="IPR001005">
    <property type="entry name" value="SANT/Myb"/>
</dbReference>